<feature type="compositionally biased region" description="Pro residues" evidence="1">
    <location>
        <begin position="43"/>
        <end position="53"/>
    </location>
</feature>
<dbReference type="RefSeq" id="XP_028466135.1">
    <property type="nucleotide sequence ID" value="XM_028609917.1"/>
</dbReference>
<dbReference type="AlphaFoldDB" id="A0A3N2PV08"/>
<name>A0A3N2PV08_SODAK</name>
<gene>
    <name evidence="2" type="ORF">SODALDRAFT_324705</name>
</gene>
<protein>
    <submittedName>
        <fullName evidence="2">Uncharacterized protein</fullName>
    </submittedName>
</protein>
<dbReference type="EMBL" id="ML119056">
    <property type="protein sequence ID" value="ROT38329.1"/>
    <property type="molecule type" value="Genomic_DNA"/>
</dbReference>
<dbReference type="GeneID" id="39578395"/>
<reference evidence="2 3" key="1">
    <citation type="journal article" date="2018" name="Mol. Ecol.">
        <title>The obligate alkalophilic soda-lake fungus Sodiomyces alkalinus has shifted to a protein diet.</title>
        <authorList>
            <person name="Grum-Grzhimaylo A.A."/>
            <person name="Falkoski D.L."/>
            <person name="van den Heuvel J."/>
            <person name="Valero-Jimenez C.A."/>
            <person name="Min B."/>
            <person name="Choi I.G."/>
            <person name="Lipzen A."/>
            <person name="Daum C.G."/>
            <person name="Aanen D.K."/>
            <person name="Tsang A."/>
            <person name="Henrissat B."/>
            <person name="Bilanenko E.N."/>
            <person name="de Vries R.P."/>
            <person name="van Kan J.A.L."/>
            <person name="Grigoriev I.V."/>
            <person name="Debets A.J.M."/>
        </authorList>
    </citation>
    <scope>NUCLEOTIDE SEQUENCE [LARGE SCALE GENOMIC DNA]</scope>
    <source>
        <strain evidence="2 3">F11</strain>
    </source>
</reference>
<evidence type="ECO:0000313" key="3">
    <source>
        <dbReference type="Proteomes" id="UP000272025"/>
    </source>
</evidence>
<evidence type="ECO:0000256" key="1">
    <source>
        <dbReference type="SAM" id="MobiDB-lite"/>
    </source>
</evidence>
<sequence length="378" mass="41991">MRPPGLPRAGHVQVASFHSSQHLLMPRRGTSRSGRIALSPWKPRQPAPTPPSWKPFAASNLLLDLDAYESKHVRPYDESDEARHKDNWATNPTRDALKRAAYEFKPVFKLAQSKFASVTGDQSSRKWRVNDLDIMTAAVLGLPTQPEPARHATENADPQGPDADPQARRALRVVLRQNAIPTTASRDEERLLDWLLHRQSQIAPKTYPDAASLQERLGPQGEGVHWPDFFRWRRLVVSAMETEAGLVALSASTEQLAEAIMALTTGAEDGLQLLEFMHNLRIRLAGAGVELGSHLCGLGLVLSAHARELEAMRKYLHIGLAAGYWGVQAHVELDPWSDEFLSRLPTALVVDKAGLVSVHRSLESLKSLIVEEFHRTTD</sequence>
<organism evidence="2 3">
    <name type="scientific">Sodiomyces alkalinus (strain CBS 110278 / VKM F-3762 / F11)</name>
    <name type="common">Alkaliphilic filamentous fungus</name>
    <dbReference type="NCBI Taxonomy" id="1314773"/>
    <lineage>
        <taxon>Eukaryota</taxon>
        <taxon>Fungi</taxon>
        <taxon>Dikarya</taxon>
        <taxon>Ascomycota</taxon>
        <taxon>Pezizomycotina</taxon>
        <taxon>Sordariomycetes</taxon>
        <taxon>Hypocreomycetidae</taxon>
        <taxon>Glomerellales</taxon>
        <taxon>Plectosphaerellaceae</taxon>
        <taxon>Sodiomyces</taxon>
    </lineage>
</organism>
<keyword evidence="3" id="KW-1185">Reference proteome</keyword>
<accession>A0A3N2PV08</accession>
<feature type="region of interest" description="Disordered" evidence="1">
    <location>
        <begin position="144"/>
        <end position="164"/>
    </location>
</feature>
<dbReference type="Proteomes" id="UP000272025">
    <property type="component" value="Unassembled WGS sequence"/>
</dbReference>
<proteinExistence type="predicted"/>
<evidence type="ECO:0000313" key="2">
    <source>
        <dbReference type="EMBL" id="ROT38329.1"/>
    </source>
</evidence>
<dbReference type="OrthoDB" id="4581301at2759"/>
<feature type="region of interest" description="Disordered" evidence="1">
    <location>
        <begin position="18"/>
        <end position="53"/>
    </location>
</feature>